<name>A0A443HS96_BYSSP</name>
<accession>A0A443HS96</accession>
<evidence type="ECO:0000256" key="1">
    <source>
        <dbReference type="SAM" id="Phobius"/>
    </source>
</evidence>
<keyword evidence="1" id="KW-0472">Membrane</keyword>
<keyword evidence="1" id="KW-1133">Transmembrane helix</keyword>
<dbReference type="GeneID" id="39600162"/>
<feature type="transmembrane region" description="Helical" evidence="1">
    <location>
        <begin position="65"/>
        <end position="85"/>
    </location>
</feature>
<dbReference type="VEuPathDB" id="FungiDB:C8Q69DRAFT_471149"/>
<sequence>MWGILLYSIYHDGTLFIHVHGIASCNRCCDRSRSRSCAIRTWDIWFVIFFLFPLLLLFFRLLDTIILSIAVTGCSLGLFSWLCGIQEALRNTTRSNTKWAYVAPQHGAPDMLLSHSTSDLAVSIGICIR</sequence>
<dbReference type="AlphaFoldDB" id="A0A443HS96"/>
<dbReference type="EMBL" id="RCNU01000007">
    <property type="protein sequence ID" value="RWQ94703.1"/>
    <property type="molecule type" value="Genomic_DNA"/>
</dbReference>
<reference evidence="2 3" key="1">
    <citation type="journal article" date="2018" name="Front. Microbiol.">
        <title>Genomic and genetic insights into a cosmopolitan fungus, Paecilomyces variotii (Eurotiales).</title>
        <authorList>
            <person name="Urquhart A.S."/>
            <person name="Mondo S.J."/>
            <person name="Makela M.R."/>
            <person name="Hane J.K."/>
            <person name="Wiebenga A."/>
            <person name="He G."/>
            <person name="Mihaltcheva S."/>
            <person name="Pangilinan J."/>
            <person name="Lipzen A."/>
            <person name="Barry K."/>
            <person name="de Vries R.P."/>
            <person name="Grigoriev I.V."/>
            <person name="Idnurm A."/>
        </authorList>
    </citation>
    <scope>NUCLEOTIDE SEQUENCE [LARGE SCALE GENOMIC DNA]</scope>
    <source>
        <strain evidence="2 3">CBS 101075</strain>
    </source>
</reference>
<dbReference type="RefSeq" id="XP_028484348.1">
    <property type="nucleotide sequence ID" value="XM_028630885.1"/>
</dbReference>
<evidence type="ECO:0000313" key="2">
    <source>
        <dbReference type="EMBL" id="RWQ94703.1"/>
    </source>
</evidence>
<feature type="transmembrane region" description="Helical" evidence="1">
    <location>
        <begin position="41"/>
        <end position="59"/>
    </location>
</feature>
<protein>
    <submittedName>
        <fullName evidence="2">Uncharacterized protein</fullName>
    </submittedName>
</protein>
<dbReference type="Proteomes" id="UP000283841">
    <property type="component" value="Unassembled WGS sequence"/>
</dbReference>
<comment type="caution">
    <text evidence="2">The sequence shown here is derived from an EMBL/GenBank/DDBJ whole genome shotgun (WGS) entry which is preliminary data.</text>
</comment>
<proteinExistence type="predicted"/>
<organism evidence="2 3">
    <name type="scientific">Byssochlamys spectabilis</name>
    <name type="common">Paecilomyces variotii</name>
    <dbReference type="NCBI Taxonomy" id="264951"/>
    <lineage>
        <taxon>Eukaryota</taxon>
        <taxon>Fungi</taxon>
        <taxon>Dikarya</taxon>
        <taxon>Ascomycota</taxon>
        <taxon>Pezizomycotina</taxon>
        <taxon>Eurotiomycetes</taxon>
        <taxon>Eurotiomycetidae</taxon>
        <taxon>Eurotiales</taxon>
        <taxon>Thermoascaceae</taxon>
        <taxon>Paecilomyces</taxon>
    </lineage>
</organism>
<keyword evidence="3" id="KW-1185">Reference proteome</keyword>
<gene>
    <name evidence="2" type="ORF">C8Q69DRAFT_471149</name>
</gene>
<evidence type="ECO:0000313" key="3">
    <source>
        <dbReference type="Proteomes" id="UP000283841"/>
    </source>
</evidence>
<keyword evidence="1" id="KW-0812">Transmembrane</keyword>